<evidence type="ECO:0000313" key="10">
    <source>
        <dbReference type="Ensembl" id="ENSCSAVP00000004943.1"/>
    </source>
</evidence>
<dbReference type="HOGENOM" id="CLU_1457597_0_0_1"/>
<dbReference type="InParanoid" id="H2YHZ4"/>
<keyword evidence="2" id="KW-0813">Transport</keyword>
<evidence type="ECO:0000256" key="2">
    <source>
        <dbReference type="ARBA" id="ARBA00022448"/>
    </source>
</evidence>
<dbReference type="PRINTS" id="PR01097">
    <property type="entry name" value="TRNSRECEPTRP"/>
</dbReference>
<feature type="transmembrane region" description="Helical" evidence="8">
    <location>
        <begin position="12"/>
        <end position="34"/>
    </location>
</feature>
<dbReference type="GO" id="GO:0005886">
    <property type="term" value="C:plasma membrane"/>
    <property type="evidence" value="ECO:0007669"/>
    <property type="project" value="TreeGrafter"/>
</dbReference>
<dbReference type="PANTHER" id="PTHR10117">
    <property type="entry name" value="TRANSIENT RECEPTOR POTENTIAL CHANNEL"/>
    <property type="match status" value="1"/>
</dbReference>
<evidence type="ECO:0000256" key="4">
    <source>
        <dbReference type="ARBA" id="ARBA00022989"/>
    </source>
</evidence>
<dbReference type="GeneTree" id="ENSGT01060000248594"/>
<reference evidence="10" key="2">
    <citation type="submission" date="2025-08" db="UniProtKB">
        <authorList>
            <consortium name="Ensembl"/>
        </authorList>
    </citation>
    <scope>IDENTIFICATION</scope>
</reference>
<comment type="subcellular location">
    <subcellularLocation>
        <location evidence="1">Membrane</location>
        <topology evidence="1">Multi-pass membrane protein</topology>
    </subcellularLocation>
</comment>
<keyword evidence="7" id="KW-0407">Ion channel</keyword>
<reference evidence="10" key="3">
    <citation type="submission" date="2025-09" db="UniProtKB">
        <authorList>
            <consortium name="Ensembl"/>
        </authorList>
    </citation>
    <scope>IDENTIFICATION</scope>
</reference>
<evidence type="ECO:0000256" key="8">
    <source>
        <dbReference type="SAM" id="Phobius"/>
    </source>
</evidence>
<feature type="transmembrane region" description="Helical" evidence="8">
    <location>
        <begin position="131"/>
        <end position="154"/>
    </location>
</feature>
<keyword evidence="5" id="KW-0406">Ion transport</keyword>
<name>H2YHZ4_CIOSA</name>
<keyword evidence="11" id="KW-1185">Reference proteome</keyword>
<evidence type="ECO:0000256" key="7">
    <source>
        <dbReference type="ARBA" id="ARBA00023303"/>
    </source>
</evidence>
<evidence type="ECO:0000256" key="1">
    <source>
        <dbReference type="ARBA" id="ARBA00004141"/>
    </source>
</evidence>
<dbReference type="PANTHER" id="PTHR10117:SF54">
    <property type="entry name" value="TRANSIENT RECEPTOR POTENTIAL-GAMMA PROTEIN"/>
    <property type="match status" value="1"/>
</dbReference>
<dbReference type="eggNOG" id="KOG3609">
    <property type="taxonomic scope" value="Eukaryota"/>
</dbReference>
<dbReference type="GO" id="GO:0051480">
    <property type="term" value="P:regulation of cytosolic calcium ion concentration"/>
    <property type="evidence" value="ECO:0007669"/>
    <property type="project" value="TreeGrafter"/>
</dbReference>
<dbReference type="OMA" id="SECMFAV"/>
<dbReference type="Ensembl" id="ENSCSAVT00000005012.1">
    <property type="protein sequence ID" value="ENSCSAVP00000004943.1"/>
    <property type="gene ID" value="ENSCSAVG00000002943.1"/>
</dbReference>
<protein>
    <recommendedName>
        <fullName evidence="9">Ion transport domain-containing protein</fullName>
    </recommendedName>
</protein>
<evidence type="ECO:0000256" key="5">
    <source>
        <dbReference type="ARBA" id="ARBA00023065"/>
    </source>
</evidence>
<evidence type="ECO:0000256" key="6">
    <source>
        <dbReference type="ARBA" id="ARBA00023136"/>
    </source>
</evidence>
<dbReference type="AlphaFoldDB" id="H2YHZ4"/>
<dbReference type="GO" id="GO:0034703">
    <property type="term" value="C:cation channel complex"/>
    <property type="evidence" value="ECO:0007669"/>
    <property type="project" value="TreeGrafter"/>
</dbReference>
<dbReference type="Pfam" id="PF00520">
    <property type="entry name" value="Ion_trans"/>
    <property type="match status" value="1"/>
</dbReference>
<dbReference type="InterPro" id="IPR002153">
    <property type="entry name" value="TRPC_channel"/>
</dbReference>
<evidence type="ECO:0000256" key="3">
    <source>
        <dbReference type="ARBA" id="ARBA00022692"/>
    </source>
</evidence>
<feature type="transmembrane region" description="Helical" evidence="8">
    <location>
        <begin position="54"/>
        <end position="72"/>
    </location>
</feature>
<reference evidence="11" key="1">
    <citation type="submission" date="2003-08" db="EMBL/GenBank/DDBJ databases">
        <authorList>
            <person name="Birren B."/>
            <person name="Nusbaum C."/>
            <person name="Abebe A."/>
            <person name="Abouelleil A."/>
            <person name="Adekoya E."/>
            <person name="Ait-zahra M."/>
            <person name="Allen N."/>
            <person name="Allen T."/>
            <person name="An P."/>
            <person name="Anderson M."/>
            <person name="Anderson S."/>
            <person name="Arachchi H."/>
            <person name="Armbruster J."/>
            <person name="Bachantsang P."/>
            <person name="Baldwin J."/>
            <person name="Barry A."/>
            <person name="Bayul T."/>
            <person name="Blitshsteyn B."/>
            <person name="Bloom T."/>
            <person name="Blye J."/>
            <person name="Boguslavskiy L."/>
            <person name="Borowsky M."/>
            <person name="Boukhgalter B."/>
            <person name="Brunache A."/>
            <person name="Butler J."/>
            <person name="Calixte N."/>
            <person name="Calvo S."/>
            <person name="Camarata J."/>
            <person name="Campo K."/>
            <person name="Chang J."/>
            <person name="Cheshatsang Y."/>
            <person name="Citroen M."/>
            <person name="Collymore A."/>
            <person name="Considine T."/>
            <person name="Cook A."/>
            <person name="Cooke P."/>
            <person name="Corum B."/>
            <person name="Cuomo C."/>
            <person name="David R."/>
            <person name="Dawoe T."/>
            <person name="Degray S."/>
            <person name="Dodge S."/>
            <person name="Dooley K."/>
            <person name="Dorje P."/>
            <person name="Dorjee K."/>
            <person name="Dorris L."/>
            <person name="Duffey N."/>
            <person name="Dupes A."/>
            <person name="Elkins T."/>
            <person name="Engels R."/>
            <person name="Erickson J."/>
            <person name="Farina A."/>
            <person name="Faro S."/>
            <person name="Ferreira P."/>
            <person name="Fischer H."/>
            <person name="Fitzgerald M."/>
            <person name="Foley K."/>
            <person name="Gage D."/>
            <person name="Galagan J."/>
            <person name="Gearin G."/>
            <person name="Gnerre S."/>
            <person name="Gnirke A."/>
            <person name="Goyette A."/>
            <person name="Graham J."/>
            <person name="Grandbois E."/>
            <person name="Gyaltsen K."/>
            <person name="Hafez N."/>
            <person name="Hagopian D."/>
            <person name="Hagos B."/>
            <person name="Hall J."/>
            <person name="Hatcher B."/>
            <person name="Heller A."/>
            <person name="Higgins H."/>
            <person name="Honan T."/>
            <person name="Horn A."/>
            <person name="Houde N."/>
            <person name="Hughes L."/>
            <person name="Hulme W."/>
            <person name="Husby E."/>
            <person name="Iliev I."/>
            <person name="Jaffe D."/>
            <person name="Jones C."/>
            <person name="Kamal M."/>
            <person name="Kamat A."/>
            <person name="Kamvysselis M."/>
            <person name="Karlsson E."/>
            <person name="Kells C."/>
            <person name="Kieu A."/>
            <person name="Kisner P."/>
            <person name="Kodira C."/>
            <person name="Kulbokas E."/>
            <person name="Labutti K."/>
            <person name="Lama D."/>
            <person name="Landers T."/>
            <person name="Leger J."/>
            <person name="Levine S."/>
            <person name="Lewis D."/>
            <person name="Lewis T."/>
            <person name="Lindblad-toh K."/>
            <person name="Liu X."/>
            <person name="Lokyitsang T."/>
            <person name="Lokyitsang Y."/>
            <person name="Lucien O."/>
            <person name="Lui A."/>
            <person name="Ma L.J."/>
            <person name="Mabbitt R."/>
            <person name="Macdonald J."/>
            <person name="Maclean C."/>
            <person name="Major J."/>
            <person name="Manning J."/>
            <person name="Marabella R."/>
            <person name="Maru K."/>
            <person name="Matthews C."/>
            <person name="Mauceli E."/>
            <person name="Mccarthy M."/>
            <person name="Mcdonough S."/>
            <person name="Mcghee T."/>
            <person name="Meldrim J."/>
            <person name="Meneus L."/>
            <person name="Mesirov J."/>
            <person name="Mihalev A."/>
            <person name="Mihova T."/>
            <person name="Mikkelsen T."/>
            <person name="Mlenga V."/>
            <person name="Moru K."/>
            <person name="Mozes J."/>
            <person name="Mulrain L."/>
            <person name="Munson G."/>
            <person name="Naylor J."/>
            <person name="Newes C."/>
            <person name="Nguyen C."/>
            <person name="Nguyen N."/>
            <person name="Nguyen T."/>
            <person name="Nicol R."/>
            <person name="Nielsen C."/>
            <person name="Nizzari M."/>
            <person name="Norbu C."/>
            <person name="Norbu N."/>
            <person name="O'donnell P."/>
            <person name="Okoawo O."/>
            <person name="O'leary S."/>
            <person name="Omotosho B."/>
            <person name="O'neill K."/>
            <person name="Osman S."/>
            <person name="Parker S."/>
            <person name="Perrin D."/>
            <person name="Phunkhang P."/>
            <person name="Piqani B."/>
            <person name="Purcell S."/>
            <person name="Rachupka T."/>
            <person name="Ramasamy U."/>
            <person name="Rameau R."/>
            <person name="Ray V."/>
            <person name="Raymond C."/>
            <person name="Retta R."/>
            <person name="Richardson S."/>
            <person name="Rise C."/>
            <person name="Rodriguez J."/>
            <person name="Rogers J."/>
            <person name="Rogov P."/>
            <person name="Rutman M."/>
            <person name="Schupbach R."/>
            <person name="Seaman C."/>
            <person name="Settipalli S."/>
            <person name="Sharpe T."/>
            <person name="Sheridan J."/>
            <person name="Sherpa N."/>
            <person name="Shi J."/>
            <person name="Smirnov S."/>
            <person name="Smith C."/>
            <person name="Sougnez C."/>
            <person name="Spencer B."/>
            <person name="Stalker J."/>
            <person name="Stange-thomann N."/>
            <person name="Stavropoulos S."/>
            <person name="Stetson K."/>
            <person name="Stone C."/>
            <person name="Stone S."/>
            <person name="Stubbs M."/>
            <person name="Talamas J."/>
            <person name="Tchuinga P."/>
            <person name="Tenzing P."/>
            <person name="Tesfaye S."/>
            <person name="Theodore J."/>
            <person name="Thoulutsang Y."/>
            <person name="Topham K."/>
            <person name="Towey S."/>
            <person name="Tsamla T."/>
            <person name="Tsomo N."/>
            <person name="Vallee D."/>
            <person name="Vassiliev H."/>
            <person name="Venkataraman V."/>
            <person name="Vinson J."/>
            <person name="Vo A."/>
            <person name="Wade C."/>
            <person name="Wang S."/>
            <person name="Wangchuk T."/>
            <person name="Wangdi T."/>
            <person name="Whittaker C."/>
            <person name="Wilkinson J."/>
            <person name="Wu Y."/>
            <person name="Wyman D."/>
            <person name="Yadav S."/>
            <person name="Yang S."/>
            <person name="Yang X."/>
            <person name="Yeager S."/>
            <person name="Yee E."/>
            <person name="Young G."/>
            <person name="Zainoun J."/>
            <person name="Zembeck L."/>
            <person name="Zimmer A."/>
            <person name="Zody M."/>
            <person name="Lander E."/>
        </authorList>
    </citation>
    <scope>NUCLEOTIDE SEQUENCE [LARGE SCALE GENOMIC DNA]</scope>
</reference>
<dbReference type="GO" id="GO:0070679">
    <property type="term" value="F:inositol 1,4,5 trisphosphate binding"/>
    <property type="evidence" value="ECO:0007669"/>
    <property type="project" value="TreeGrafter"/>
</dbReference>
<dbReference type="GO" id="GO:0015279">
    <property type="term" value="F:store-operated calcium channel activity"/>
    <property type="evidence" value="ECO:0007669"/>
    <property type="project" value="TreeGrafter"/>
</dbReference>
<dbReference type="InterPro" id="IPR005821">
    <property type="entry name" value="Ion_trans_dom"/>
</dbReference>
<dbReference type="Gene3D" id="1.10.287.70">
    <property type="match status" value="1"/>
</dbReference>
<sequence>MSRKNCLCTDHVDIETGLFALAYILFLLKILGFETNNQYFGPILVSMGRMLKDIAKFTGVLLWVIFAYSVAFTKIFSCCTTMDGTLHRKPCNVTCFKSIIFSFATFTDTIFSQEVNINSLIVNLSPTSHSFAKYLLLSFRVVVILVMWNMLIAIMTKSYERTSENEELEWKFHRTQLWIHYIHREV</sequence>
<evidence type="ECO:0000313" key="11">
    <source>
        <dbReference type="Proteomes" id="UP000007875"/>
    </source>
</evidence>
<organism evidence="10 11">
    <name type="scientific">Ciona savignyi</name>
    <name type="common">Pacific transparent sea squirt</name>
    <dbReference type="NCBI Taxonomy" id="51511"/>
    <lineage>
        <taxon>Eukaryota</taxon>
        <taxon>Metazoa</taxon>
        <taxon>Chordata</taxon>
        <taxon>Tunicata</taxon>
        <taxon>Ascidiacea</taxon>
        <taxon>Phlebobranchia</taxon>
        <taxon>Cionidae</taxon>
        <taxon>Ciona</taxon>
    </lineage>
</organism>
<keyword evidence="3 8" id="KW-0812">Transmembrane</keyword>
<feature type="transmembrane region" description="Helical" evidence="8">
    <location>
        <begin position="93"/>
        <end position="111"/>
    </location>
</feature>
<keyword evidence="6 8" id="KW-0472">Membrane</keyword>
<dbReference type="STRING" id="51511.ENSCSAVP00000004943"/>
<feature type="domain" description="Ion transport" evidence="9">
    <location>
        <begin position="19"/>
        <end position="166"/>
    </location>
</feature>
<accession>H2YHZ4</accession>
<dbReference type="Proteomes" id="UP000007875">
    <property type="component" value="Unassembled WGS sequence"/>
</dbReference>
<evidence type="ECO:0000259" key="9">
    <source>
        <dbReference type="Pfam" id="PF00520"/>
    </source>
</evidence>
<keyword evidence="4 8" id="KW-1133">Transmembrane helix</keyword>
<proteinExistence type="predicted"/>